<dbReference type="Proteomes" id="UP000541185">
    <property type="component" value="Unassembled WGS sequence"/>
</dbReference>
<evidence type="ECO:0000256" key="1">
    <source>
        <dbReference type="SAM" id="SignalP"/>
    </source>
</evidence>
<protein>
    <recommendedName>
        <fullName evidence="4">Carboxypeptidase regulatory-like domain-containing protein</fullName>
    </recommendedName>
</protein>
<evidence type="ECO:0008006" key="4">
    <source>
        <dbReference type="Google" id="ProtNLM"/>
    </source>
</evidence>
<keyword evidence="3" id="KW-1185">Reference proteome</keyword>
<proteinExistence type="predicted"/>
<reference evidence="2 3" key="1">
    <citation type="submission" date="2020-04" db="EMBL/GenBank/DDBJ databases">
        <title>Ramlibacter sp. G-1-2-2 isolated from soil.</title>
        <authorList>
            <person name="Dahal R.H."/>
        </authorList>
    </citation>
    <scope>NUCLEOTIDE SEQUENCE [LARGE SCALE GENOMIC DNA]</scope>
    <source>
        <strain evidence="2 3">G-1-2-2</strain>
    </source>
</reference>
<dbReference type="EMBL" id="JABBFX010000001">
    <property type="protein sequence ID" value="NML43532.1"/>
    <property type="molecule type" value="Genomic_DNA"/>
</dbReference>
<dbReference type="RefSeq" id="WP_169417734.1">
    <property type="nucleotide sequence ID" value="NZ_JABBFX010000001.1"/>
</dbReference>
<name>A0A848H1L5_9BURK</name>
<keyword evidence="1" id="KW-0732">Signal</keyword>
<accession>A0A848H1L5</accession>
<evidence type="ECO:0000313" key="3">
    <source>
        <dbReference type="Proteomes" id="UP000541185"/>
    </source>
</evidence>
<dbReference type="AlphaFoldDB" id="A0A848H1L5"/>
<feature type="signal peptide" evidence="1">
    <location>
        <begin position="1"/>
        <end position="26"/>
    </location>
</feature>
<evidence type="ECO:0000313" key="2">
    <source>
        <dbReference type="EMBL" id="NML43532.1"/>
    </source>
</evidence>
<organism evidence="2 3">
    <name type="scientific">Ramlibacter agri</name>
    <dbReference type="NCBI Taxonomy" id="2728837"/>
    <lineage>
        <taxon>Bacteria</taxon>
        <taxon>Pseudomonadati</taxon>
        <taxon>Pseudomonadota</taxon>
        <taxon>Betaproteobacteria</taxon>
        <taxon>Burkholderiales</taxon>
        <taxon>Comamonadaceae</taxon>
        <taxon>Ramlibacter</taxon>
    </lineage>
</organism>
<dbReference type="PROSITE" id="PS51257">
    <property type="entry name" value="PROKAR_LIPOPROTEIN"/>
    <property type="match status" value="1"/>
</dbReference>
<feature type="chain" id="PRO_5032647662" description="Carboxypeptidase regulatory-like domain-containing protein" evidence="1">
    <location>
        <begin position="27"/>
        <end position="680"/>
    </location>
</feature>
<gene>
    <name evidence="2" type="ORF">HHL11_07215</name>
</gene>
<sequence>MKIQPCEWARAWFGCASLSLFLAACGGGGGGGDSGGTTTTTGGDTTPPAAVTLSGVAAQGAAMSGAAMVLVDATGAQVATATAGTDGKYSLTVPPSSKAPLVLSASDASTTYYSPVAQARTGTVNVTKLTNLVAAQLSPTGDPSRLSAQVAGGMATVSADKVQAAVGALEQALAPLLQNVGDKTDPISGTFAADGTGHDKVLMALDVVINPSGAKSNIMITVKMAVADGTSPAGVSFTSGQTPPALPAAVATAVLPASDTDTLVANYMSRLQACYALPRTVRVTGTTAASVSAPQCKNIFLHDDPTAYVFNGATVGPNGAFPGLFRDGATGVQFSNPQVYYLTSDGKLLLGWTNTGTGGVSYSTTWLTRDAGVLKAVGNTNPYAFLVRPWAELRDFFNREDLTYWATGFEINIPNSTSGGVSIFDHVVVTAPDGTQITMAPNPGLSYLPVQGTSGTSVLRIAGKFVNPATAGVPRRLTTTNGENLAWAGTADWTDAQVMAINNVGSWRADFYLAVNPNVIAATEYVQTLERPLTVTELQSRQWATATAAARADVVAGTSATGNFAMTAGDTIQLDVAGTPPDWWTVPAGAIAPTLVQAQGFVANAGTPQPRWNDNTSVSSLARTTTINCSAQTSSDLHCGTAAGTYSGNTRVNLVQLFAYDARGMEWVTNINTTLLKGIQ</sequence>
<comment type="caution">
    <text evidence="2">The sequence shown here is derived from an EMBL/GenBank/DDBJ whole genome shotgun (WGS) entry which is preliminary data.</text>
</comment>